<dbReference type="InterPro" id="IPR032465">
    <property type="entry name" value="ACMSD"/>
</dbReference>
<feature type="region of interest" description="Disordered" evidence="9">
    <location>
        <begin position="196"/>
        <end position="219"/>
    </location>
</feature>
<feature type="domain" description="Amidohydrolase-related" evidence="10">
    <location>
        <begin position="321"/>
        <end position="372"/>
    </location>
</feature>
<name>A0A3M7ELZ4_HORWE</name>
<dbReference type="EMBL" id="QWIP01000021">
    <property type="protein sequence ID" value="RMY77655.1"/>
    <property type="molecule type" value="Genomic_DNA"/>
</dbReference>
<dbReference type="AlphaFoldDB" id="A0A3M7ELZ4"/>
<dbReference type="InterPro" id="IPR006680">
    <property type="entry name" value="Amidohydro-rel"/>
</dbReference>
<comment type="catalytic activity">
    <reaction evidence="6">
        <text>6-methylsalicylate + H(+) = 3-methylphenol + CO2</text>
        <dbReference type="Rhea" id="RHEA:23112"/>
        <dbReference type="ChEBI" id="CHEBI:15378"/>
        <dbReference type="ChEBI" id="CHEBI:16526"/>
        <dbReference type="ChEBI" id="CHEBI:17231"/>
        <dbReference type="ChEBI" id="CHEBI:36658"/>
        <dbReference type="EC" id="4.1.1.52"/>
    </reaction>
    <physiologicalReaction direction="left-to-right" evidence="6">
        <dbReference type="Rhea" id="RHEA:23113"/>
    </physiologicalReaction>
</comment>
<evidence type="ECO:0000256" key="3">
    <source>
        <dbReference type="ARBA" id="ARBA00022793"/>
    </source>
</evidence>
<sequence>MQPYDCQNLCEREEVIHTIRSNRTLMETMSSSNMPHKIDVHSHYLPPFYQEALRNHGHANPDGMPAVPEWSPETHLQLMDKLGISKSVLSISSPGTHLVPGDNDLAAKLSRQCNSYAADLKRQMPDRFGFFASLPIPDVATCLKEIDQASKDGCDGFTFLTNGHGLYLGDPAFDPIFDELNRRHATIFIHPTTPTCPCSPPPSSSSPTHPQQPTKATPLASKYPNPMLEFFFDTARVVTNLFMSGTIKRCPHLRIILPHLGGAFPPLLSRWTGFSQLVPGPWEGVAETEVREAFQRQIYFDLAGFVFPGQIKGLMEGVGVKAERIMYGSDFPFTKPDGVEMLLGQMDHGMREGFSAEAVEAMYHGNAERLFGMK</sequence>
<dbReference type="Proteomes" id="UP000269276">
    <property type="component" value="Unassembled WGS sequence"/>
</dbReference>
<dbReference type="Gene3D" id="3.20.20.140">
    <property type="entry name" value="Metal-dependent hydrolases"/>
    <property type="match status" value="1"/>
</dbReference>
<keyword evidence="4" id="KW-0862">Zinc</keyword>
<evidence type="ECO:0000313" key="11">
    <source>
        <dbReference type="EMBL" id="RMY77655.1"/>
    </source>
</evidence>
<keyword evidence="2" id="KW-0479">Metal-binding</keyword>
<evidence type="ECO:0000256" key="8">
    <source>
        <dbReference type="RuleBase" id="RU366045"/>
    </source>
</evidence>
<evidence type="ECO:0000256" key="5">
    <source>
        <dbReference type="ARBA" id="ARBA00023239"/>
    </source>
</evidence>
<dbReference type="OrthoDB" id="2832284at2759"/>
<dbReference type="GO" id="GO:0005829">
    <property type="term" value="C:cytosol"/>
    <property type="evidence" value="ECO:0007669"/>
    <property type="project" value="TreeGrafter"/>
</dbReference>
<dbReference type="Pfam" id="PF04909">
    <property type="entry name" value="Amidohydro_2"/>
    <property type="match status" value="2"/>
</dbReference>
<evidence type="ECO:0000256" key="7">
    <source>
        <dbReference type="ARBA" id="ARBA00038889"/>
    </source>
</evidence>
<protein>
    <recommendedName>
        <fullName evidence="7">6-methylsalicylate decarboxylase</fullName>
        <ecNumber evidence="7">4.1.1.52</ecNumber>
    </recommendedName>
</protein>
<keyword evidence="3 8" id="KW-0210">Decarboxylase</keyword>
<reference evidence="11 12" key="1">
    <citation type="journal article" date="2018" name="BMC Genomics">
        <title>Genomic evidence for intraspecific hybridization in a clonal and extremely halotolerant yeast.</title>
        <authorList>
            <person name="Gostincar C."/>
            <person name="Stajich J.E."/>
            <person name="Zupancic J."/>
            <person name="Zalar P."/>
            <person name="Gunde-Cimerman N."/>
        </authorList>
    </citation>
    <scope>NUCLEOTIDE SEQUENCE [LARGE SCALE GENOMIC DNA]</scope>
    <source>
        <strain evidence="11 12">EXF-2682</strain>
    </source>
</reference>
<evidence type="ECO:0000313" key="12">
    <source>
        <dbReference type="Proteomes" id="UP000269276"/>
    </source>
</evidence>
<dbReference type="VEuPathDB" id="FungiDB:BTJ68_10286"/>
<dbReference type="PANTHER" id="PTHR21240:SF29">
    <property type="entry name" value="AMIDOHYDROLASE-RELATED DOMAIN-CONTAINING PROTEIN"/>
    <property type="match status" value="1"/>
</dbReference>
<comment type="similarity">
    <text evidence="1">Belongs to the metallo-dependent hydrolases superfamily. ACMSD family.</text>
</comment>
<gene>
    <name evidence="11" type="ORF">D0863_01172</name>
</gene>
<dbReference type="GO" id="GO:0047596">
    <property type="term" value="F:6-methylsalicylate decarboxylase activity"/>
    <property type="evidence" value="ECO:0007669"/>
    <property type="project" value="UniProtKB-EC"/>
</dbReference>
<accession>A0A3M7ELZ4</accession>
<proteinExistence type="inferred from homology"/>
<dbReference type="PANTHER" id="PTHR21240">
    <property type="entry name" value="2-AMINO-3-CARBOXYLMUCONATE-6-SEMIALDEHYDE DECARBOXYLASE"/>
    <property type="match status" value="1"/>
</dbReference>
<dbReference type="InterPro" id="IPR032466">
    <property type="entry name" value="Metal_Hydrolase"/>
</dbReference>
<dbReference type="SUPFAM" id="SSF51556">
    <property type="entry name" value="Metallo-dependent hydrolases"/>
    <property type="match status" value="1"/>
</dbReference>
<dbReference type="GO" id="GO:0016787">
    <property type="term" value="F:hydrolase activity"/>
    <property type="evidence" value="ECO:0007669"/>
    <property type="project" value="InterPro"/>
</dbReference>
<feature type="compositionally biased region" description="Low complexity" evidence="9">
    <location>
        <begin position="205"/>
        <end position="214"/>
    </location>
</feature>
<evidence type="ECO:0000256" key="6">
    <source>
        <dbReference type="ARBA" id="ARBA00036832"/>
    </source>
</evidence>
<dbReference type="GO" id="GO:0019748">
    <property type="term" value="P:secondary metabolic process"/>
    <property type="evidence" value="ECO:0007669"/>
    <property type="project" value="TreeGrafter"/>
</dbReference>
<keyword evidence="5 8" id="KW-0456">Lyase</keyword>
<evidence type="ECO:0000256" key="4">
    <source>
        <dbReference type="ARBA" id="ARBA00022833"/>
    </source>
</evidence>
<evidence type="ECO:0000256" key="1">
    <source>
        <dbReference type="ARBA" id="ARBA00005871"/>
    </source>
</evidence>
<comment type="caution">
    <text evidence="11">The sequence shown here is derived from an EMBL/GenBank/DDBJ whole genome shotgun (WGS) entry which is preliminary data.</text>
</comment>
<dbReference type="GO" id="GO:0046872">
    <property type="term" value="F:metal ion binding"/>
    <property type="evidence" value="ECO:0007669"/>
    <property type="project" value="UniProtKB-KW"/>
</dbReference>
<evidence type="ECO:0000256" key="9">
    <source>
        <dbReference type="SAM" id="MobiDB-lite"/>
    </source>
</evidence>
<evidence type="ECO:0000256" key="2">
    <source>
        <dbReference type="ARBA" id="ARBA00022723"/>
    </source>
</evidence>
<feature type="domain" description="Amidohydrolase-related" evidence="10">
    <location>
        <begin position="38"/>
        <end position="266"/>
    </location>
</feature>
<organism evidence="11 12">
    <name type="scientific">Hortaea werneckii</name>
    <name type="common">Black yeast</name>
    <name type="synonym">Cladosporium werneckii</name>
    <dbReference type="NCBI Taxonomy" id="91943"/>
    <lineage>
        <taxon>Eukaryota</taxon>
        <taxon>Fungi</taxon>
        <taxon>Dikarya</taxon>
        <taxon>Ascomycota</taxon>
        <taxon>Pezizomycotina</taxon>
        <taxon>Dothideomycetes</taxon>
        <taxon>Dothideomycetidae</taxon>
        <taxon>Mycosphaerellales</taxon>
        <taxon>Teratosphaeriaceae</taxon>
        <taxon>Hortaea</taxon>
    </lineage>
</organism>
<evidence type="ECO:0000259" key="10">
    <source>
        <dbReference type="Pfam" id="PF04909"/>
    </source>
</evidence>
<dbReference type="EC" id="4.1.1.52" evidence="7"/>